<dbReference type="PANTHER" id="PTHR12587">
    <property type="entry name" value="LAR INTERACTING PROTEIN LIP -RELATED PROTEIN"/>
    <property type="match status" value="1"/>
</dbReference>
<accession>A0AAV6ZI36</accession>
<reference evidence="5" key="1">
    <citation type="thesis" date="2020" institute="ProQuest LLC" country="789 East Eisenhower Parkway, Ann Arbor, MI, USA">
        <title>Comparative Genomics and Chromosome Evolution.</title>
        <authorList>
            <person name="Mudd A.B."/>
        </authorList>
    </citation>
    <scope>NUCLEOTIDE SEQUENCE</scope>
    <source>
        <strain evidence="5">237g6f4</strain>
        <tissue evidence="5">Blood</tissue>
    </source>
</reference>
<feature type="compositionally biased region" description="Basic and acidic residues" evidence="3">
    <location>
        <begin position="221"/>
        <end position="270"/>
    </location>
</feature>
<feature type="compositionally biased region" description="Polar residues" evidence="3">
    <location>
        <begin position="14"/>
        <end position="26"/>
    </location>
</feature>
<dbReference type="GO" id="GO:0050808">
    <property type="term" value="P:synapse organization"/>
    <property type="evidence" value="ECO:0007669"/>
    <property type="project" value="TreeGrafter"/>
</dbReference>
<keyword evidence="6" id="KW-1185">Reference proteome</keyword>
<evidence type="ECO:0000313" key="6">
    <source>
        <dbReference type="Proteomes" id="UP000824782"/>
    </source>
</evidence>
<comment type="caution">
    <text evidence="5">The sequence shown here is derived from an EMBL/GenBank/DDBJ whole genome shotgun (WGS) entry which is preliminary data.</text>
</comment>
<evidence type="ECO:0000256" key="3">
    <source>
        <dbReference type="SAM" id="MobiDB-lite"/>
    </source>
</evidence>
<feature type="region of interest" description="Disordered" evidence="3">
    <location>
        <begin position="1"/>
        <end position="42"/>
    </location>
</feature>
<organism evidence="5 6">
    <name type="scientific">Engystomops pustulosus</name>
    <name type="common">Tungara frog</name>
    <name type="synonym">Physalaemus pustulosus</name>
    <dbReference type="NCBI Taxonomy" id="76066"/>
    <lineage>
        <taxon>Eukaryota</taxon>
        <taxon>Metazoa</taxon>
        <taxon>Chordata</taxon>
        <taxon>Craniata</taxon>
        <taxon>Vertebrata</taxon>
        <taxon>Euteleostomi</taxon>
        <taxon>Amphibia</taxon>
        <taxon>Batrachia</taxon>
        <taxon>Anura</taxon>
        <taxon>Neobatrachia</taxon>
        <taxon>Hyloidea</taxon>
        <taxon>Leptodactylidae</taxon>
        <taxon>Leiuperinae</taxon>
        <taxon>Engystomops</taxon>
    </lineage>
</organism>
<feature type="coiled-coil region" evidence="2">
    <location>
        <begin position="52"/>
        <end position="181"/>
    </location>
</feature>
<dbReference type="InterPro" id="IPR029515">
    <property type="entry name" value="Liprin"/>
</dbReference>
<dbReference type="AlphaFoldDB" id="A0AAV6ZI36"/>
<dbReference type="SUPFAM" id="SSF57997">
    <property type="entry name" value="Tropomyosin"/>
    <property type="match status" value="1"/>
</dbReference>
<protein>
    <recommendedName>
        <fullName evidence="4">Liprin-alpha CC2 domain-containing protein</fullName>
    </recommendedName>
</protein>
<name>A0AAV6ZI36_ENGPU</name>
<proteinExistence type="predicted"/>
<evidence type="ECO:0000313" key="5">
    <source>
        <dbReference type="EMBL" id="KAG8547139.1"/>
    </source>
</evidence>
<dbReference type="EMBL" id="WNYA01000815">
    <property type="protein sequence ID" value="KAG8547139.1"/>
    <property type="molecule type" value="Genomic_DNA"/>
</dbReference>
<keyword evidence="2" id="KW-0175">Coiled coil</keyword>
<dbReference type="PANTHER" id="PTHR12587:SF15">
    <property type="entry name" value="LIPRIN-ALPHA-1"/>
    <property type="match status" value="1"/>
</dbReference>
<dbReference type="InterPro" id="IPR057892">
    <property type="entry name" value="LIP-1_CC2"/>
</dbReference>
<dbReference type="Gene3D" id="1.10.287.1490">
    <property type="match status" value="1"/>
</dbReference>
<dbReference type="Pfam" id="PF25526">
    <property type="entry name" value="LIP-1"/>
    <property type="match status" value="1"/>
</dbReference>
<evidence type="ECO:0000256" key="2">
    <source>
        <dbReference type="SAM" id="Coils"/>
    </source>
</evidence>
<feature type="region of interest" description="Disordered" evidence="3">
    <location>
        <begin position="200"/>
        <end position="270"/>
    </location>
</feature>
<dbReference type="Proteomes" id="UP000824782">
    <property type="component" value="Unassembled WGS sequence"/>
</dbReference>
<feature type="domain" description="Liprin-alpha CC2" evidence="4">
    <location>
        <begin position="42"/>
        <end position="294"/>
    </location>
</feature>
<sequence>MISREQNIRRRTYNDGTTNEQDNAHTNGKRSSDGSLNQDEDLSKVMELQDVIEKQTKEQGQMKERLAILSNRVTELEEDLDTARKDLIKSEEMNTKLQRDVREAMAQKDDMEERITTLEKRYLAAQREATSVHDLNDKLENEIANKESVLRQSEEKNRQLQERLELAEQKLQQTIRKAETLPEVEAELAQRVAALSKSELLPPGKPAAKEAKALGHAPVPRKAEERHGNIEERLRQMESQLEEKNQELLRARQREKMNEEHNKRLSETVDKLLSESNERLQLHLKERMASLEDK</sequence>
<feature type="non-terminal residue" evidence="5">
    <location>
        <position position="294"/>
    </location>
</feature>
<keyword evidence="1" id="KW-0677">Repeat</keyword>
<gene>
    <name evidence="5" type="ORF">GDO81_028994</name>
</gene>
<dbReference type="GO" id="GO:0048786">
    <property type="term" value="C:presynaptic active zone"/>
    <property type="evidence" value="ECO:0007669"/>
    <property type="project" value="TreeGrafter"/>
</dbReference>
<evidence type="ECO:0000256" key="1">
    <source>
        <dbReference type="ARBA" id="ARBA00022737"/>
    </source>
</evidence>
<evidence type="ECO:0000259" key="4">
    <source>
        <dbReference type="Pfam" id="PF25526"/>
    </source>
</evidence>